<name>A0AB38E9K5_9PSED</name>
<reference evidence="1 2" key="1">
    <citation type="submission" date="2017-11" db="EMBL/GenBank/DDBJ databases">
        <authorList>
            <person name="Blom J."/>
        </authorList>
    </citation>
    <scope>NUCLEOTIDE SEQUENCE [LARGE SCALE GENOMIC DNA]</scope>
    <source>
        <strain evidence="1">NCPPB 2254</strain>
    </source>
</reference>
<comment type="caution">
    <text evidence="1">The sequence shown here is derived from an EMBL/GenBank/DDBJ whole genome shotgun (WGS) entry which is preliminary data.</text>
</comment>
<evidence type="ECO:0000313" key="2">
    <source>
        <dbReference type="Proteomes" id="UP000237580"/>
    </source>
</evidence>
<evidence type="ECO:0000313" key="1">
    <source>
        <dbReference type="EMBL" id="SOQ06546.1"/>
    </source>
</evidence>
<dbReference type="CDD" id="cd08054">
    <property type="entry name" value="gp6"/>
    <property type="match status" value="1"/>
</dbReference>
<proteinExistence type="predicted"/>
<dbReference type="Gene3D" id="1.10.3230.30">
    <property type="entry name" value="Phage gp6-like head-tail connector protein"/>
    <property type="match status" value="1"/>
</dbReference>
<accession>A0AB38E9K5</accession>
<dbReference type="EMBL" id="ODAM01000030">
    <property type="protein sequence ID" value="SOQ06546.1"/>
    <property type="molecule type" value="Genomic_DNA"/>
</dbReference>
<gene>
    <name evidence="1" type="ORF">NCPPB2254_00883</name>
</gene>
<sequence length="158" mass="17267">MSVIDIELAMNHLLAESADRPLIQAQLDGAEDSAMRFLQRRFFSDQSELDLAKAGIKDRLRTSRDAFKVAKEAAALVDDEGDRCRLLAHAESDLCGAIDDIEMDAYGTIINPSIHAACLLTLGSLYANREDVVIGTTAIELPNGAKCLLMPYRIRMGA</sequence>
<protein>
    <submittedName>
        <fullName evidence="1">Gp7</fullName>
    </submittedName>
</protein>
<dbReference type="AlphaFoldDB" id="A0AB38E9K5"/>
<dbReference type="RefSeq" id="WP_104719989.1">
    <property type="nucleotide sequence ID" value="NZ_ODAL01000034.1"/>
</dbReference>
<dbReference type="Proteomes" id="UP000237580">
    <property type="component" value="Unassembled WGS sequence"/>
</dbReference>
<organism evidence="1 2">
    <name type="scientific">Pseudomonas syringae pv. persicae</name>
    <dbReference type="NCBI Taxonomy" id="237306"/>
    <lineage>
        <taxon>Bacteria</taxon>
        <taxon>Pseudomonadati</taxon>
        <taxon>Pseudomonadota</taxon>
        <taxon>Gammaproteobacteria</taxon>
        <taxon>Pseudomonadales</taxon>
        <taxon>Pseudomonadaceae</taxon>
        <taxon>Pseudomonas</taxon>
    </lineage>
</organism>